<dbReference type="Pfam" id="PF01734">
    <property type="entry name" value="Patatin"/>
    <property type="match status" value="1"/>
</dbReference>
<feature type="active site" description="Proton acceptor" evidence="4">
    <location>
        <position position="179"/>
    </location>
</feature>
<keyword evidence="4" id="KW-0442">Lipid degradation</keyword>
<evidence type="ECO:0000259" key="5">
    <source>
        <dbReference type="PROSITE" id="PS51635"/>
    </source>
</evidence>
<dbReference type="InterPro" id="IPR002641">
    <property type="entry name" value="PNPLA_dom"/>
</dbReference>
<dbReference type="AlphaFoldDB" id="A0AAN8LGP9"/>
<dbReference type="GO" id="GO:0004806">
    <property type="term" value="F:triacylglycerol lipase activity"/>
    <property type="evidence" value="ECO:0007669"/>
    <property type="project" value="UniProtKB-EC"/>
</dbReference>
<reference evidence="6 7" key="1">
    <citation type="submission" date="2021-04" db="EMBL/GenBank/DDBJ databases">
        <authorList>
            <person name="De Guttry C."/>
            <person name="Zahm M."/>
            <person name="Klopp C."/>
            <person name="Cabau C."/>
            <person name="Louis A."/>
            <person name="Berthelot C."/>
            <person name="Parey E."/>
            <person name="Roest Crollius H."/>
            <person name="Montfort J."/>
            <person name="Robinson-Rechavi M."/>
            <person name="Bucao C."/>
            <person name="Bouchez O."/>
            <person name="Gislard M."/>
            <person name="Lluch J."/>
            <person name="Milhes M."/>
            <person name="Lampietro C."/>
            <person name="Lopez Roques C."/>
            <person name="Donnadieu C."/>
            <person name="Braasch I."/>
            <person name="Desvignes T."/>
            <person name="Postlethwait J."/>
            <person name="Bobe J."/>
            <person name="Wedekind C."/>
            <person name="Guiguen Y."/>
        </authorList>
    </citation>
    <scope>NUCLEOTIDE SEQUENCE [LARGE SCALE GENOMIC DNA]</scope>
    <source>
        <strain evidence="6">Cs_M1</strain>
        <tissue evidence="6">Blood</tissue>
    </source>
</reference>
<dbReference type="EC" id="3.1.1.3" evidence="1"/>
<keyword evidence="2 4" id="KW-0378">Hydrolase</keyword>
<evidence type="ECO:0000256" key="2">
    <source>
        <dbReference type="ARBA" id="ARBA00022801"/>
    </source>
</evidence>
<evidence type="ECO:0000256" key="1">
    <source>
        <dbReference type="ARBA" id="ARBA00013279"/>
    </source>
</evidence>
<evidence type="ECO:0000313" key="6">
    <source>
        <dbReference type="EMBL" id="KAK6309344.1"/>
    </source>
</evidence>
<dbReference type="PANTHER" id="PTHR12406">
    <property type="entry name" value="CALCIUM-INDEPENDENT PHOSPHOLIPASE A2 IPLA2 -RELATED"/>
    <property type="match status" value="1"/>
</dbReference>
<dbReference type="PROSITE" id="PS51635">
    <property type="entry name" value="PNPLA"/>
    <property type="match status" value="1"/>
</dbReference>
<sequence length="448" mass="50723">MYPRLVDWIPEVSSDMGWLYGMVGDVYRQAWKGRPGETDSCFLEQAPHLVQGASKISGASSGSVIAAVLTIGMPLERYCKNLMSMAREARKRKLGPLHPSFNLLKMVRDSMEHDLPADAHLRASGRLCVSLTRVSDGKNVLVSEFDSKEELIQVLLCSCFYPFYCGVIPPSYHGVRYVDGALSNNMPHFDLKNTIIVCPFSGESDVCPRESTLNFHEYHQNNASIQFNTNNLHRVIMSFLPPEPEVMAEMCQNGYMDALRFLRENNLLRSESPPAGVMIETDCPAASCYEMVNETASCCERTEATAEETESTKTLLRWRLNHPRKHHWWLDVHSIENLPVSIKKVLCEACRERHAGSLFSQVTELLPVRVASYMFLPVEVAFSIAKRFMDWIPEVPSDIRWLYGLAADMSRQAWNGGAQEINSEPTEVLKMPRLKKCQQNKTSTHQEP</sequence>
<protein>
    <recommendedName>
        <fullName evidence="1">triacylglycerol lipase</fullName>
        <ecNumber evidence="1">3.1.1.3</ecNumber>
    </recommendedName>
</protein>
<gene>
    <name evidence="6" type="ORF">J4Q44_G00208070</name>
</gene>
<dbReference type="Proteomes" id="UP001356427">
    <property type="component" value="Unassembled WGS sequence"/>
</dbReference>
<feature type="domain" description="PNPLA" evidence="5">
    <location>
        <begin position="12"/>
        <end position="192"/>
    </location>
</feature>
<dbReference type="EMBL" id="JAGTTL010000018">
    <property type="protein sequence ID" value="KAK6309344.1"/>
    <property type="molecule type" value="Genomic_DNA"/>
</dbReference>
<comment type="caution">
    <text evidence="6">The sequence shown here is derived from an EMBL/GenBank/DDBJ whole genome shotgun (WGS) entry which is preliminary data.</text>
</comment>
<dbReference type="InterPro" id="IPR033562">
    <property type="entry name" value="PLPL"/>
</dbReference>
<evidence type="ECO:0000256" key="4">
    <source>
        <dbReference type="PROSITE-ProRule" id="PRU01161"/>
    </source>
</evidence>
<dbReference type="GO" id="GO:0055088">
    <property type="term" value="P:lipid homeostasis"/>
    <property type="evidence" value="ECO:0007669"/>
    <property type="project" value="TreeGrafter"/>
</dbReference>
<accession>A0AAN8LGP9</accession>
<feature type="active site" description="Nucleophile" evidence="4">
    <location>
        <position position="60"/>
    </location>
</feature>
<evidence type="ECO:0000256" key="3">
    <source>
        <dbReference type="ARBA" id="ARBA00023098"/>
    </source>
</evidence>
<feature type="short sequence motif" description="DGA/G" evidence="4">
    <location>
        <begin position="179"/>
        <end position="181"/>
    </location>
</feature>
<dbReference type="GO" id="GO:0005811">
    <property type="term" value="C:lipid droplet"/>
    <property type="evidence" value="ECO:0007669"/>
    <property type="project" value="TreeGrafter"/>
</dbReference>
<evidence type="ECO:0000313" key="7">
    <source>
        <dbReference type="Proteomes" id="UP001356427"/>
    </source>
</evidence>
<dbReference type="GO" id="GO:0005737">
    <property type="term" value="C:cytoplasm"/>
    <property type="evidence" value="ECO:0007669"/>
    <property type="project" value="TreeGrafter"/>
</dbReference>
<dbReference type="GO" id="GO:0019433">
    <property type="term" value="P:triglyceride catabolic process"/>
    <property type="evidence" value="ECO:0007669"/>
    <property type="project" value="TreeGrafter"/>
</dbReference>
<dbReference type="GO" id="GO:0016020">
    <property type="term" value="C:membrane"/>
    <property type="evidence" value="ECO:0007669"/>
    <property type="project" value="TreeGrafter"/>
</dbReference>
<dbReference type="Gene3D" id="3.40.1090.10">
    <property type="entry name" value="Cytosolic phospholipase A2 catalytic domain"/>
    <property type="match status" value="1"/>
</dbReference>
<proteinExistence type="predicted"/>
<dbReference type="PANTHER" id="PTHR12406:SF22">
    <property type="entry name" value="1-ACYLGLYCEROL-3-PHOSPHATE O-ACYLTRANSFERASE PNPLA3"/>
    <property type="match status" value="1"/>
</dbReference>
<name>A0AAN8LGP9_9TELE</name>
<organism evidence="6 7">
    <name type="scientific">Coregonus suidteri</name>
    <dbReference type="NCBI Taxonomy" id="861788"/>
    <lineage>
        <taxon>Eukaryota</taxon>
        <taxon>Metazoa</taxon>
        <taxon>Chordata</taxon>
        <taxon>Craniata</taxon>
        <taxon>Vertebrata</taxon>
        <taxon>Euteleostomi</taxon>
        <taxon>Actinopterygii</taxon>
        <taxon>Neopterygii</taxon>
        <taxon>Teleostei</taxon>
        <taxon>Protacanthopterygii</taxon>
        <taxon>Salmoniformes</taxon>
        <taxon>Salmonidae</taxon>
        <taxon>Coregoninae</taxon>
        <taxon>Coregonus</taxon>
    </lineage>
</organism>
<dbReference type="FunFam" id="3.40.1090.10:FF:000003">
    <property type="entry name" value="Patatin-like phospholipase domain-containing protein 2"/>
    <property type="match status" value="1"/>
</dbReference>
<dbReference type="SUPFAM" id="SSF52151">
    <property type="entry name" value="FabD/lysophospholipase-like"/>
    <property type="match status" value="1"/>
</dbReference>
<keyword evidence="7" id="KW-1185">Reference proteome</keyword>
<comment type="caution">
    <text evidence="4">Lacks conserved residue(s) required for the propagation of feature annotation.</text>
</comment>
<keyword evidence="3 4" id="KW-0443">Lipid metabolism</keyword>
<feature type="short sequence motif" description="GXSXG" evidence="4">
    <location>
        <begin position="58"/>
        <end position="62"/>
    </location>
</feature>
<dbReference type="InterPro" id="IPR016035">
    <property type="entry name" value="Acyl_Trfase/lysoPLipase"/>
</dbReference>